<dbReference type="Proteomes" id="UP000245461">
    <property type="component" value="Unassembled WGS sequence"/>
</dbReference>
<feature type="domain" description="Hydantoinase B/oxoprolinase" evidence="2">
    <location>
        <begin position="165"/>
        <end position="685"/>
    </location>
</feature>
<comment type="caution">
    <text evidence="3">The sequence shown here is derived from an EMBL/GenBank/DDBJ whole genome shotgun (WGS) entry which is preliminary data.</text>
</comment>
<feature type="region of interest" description="Disordered" evidence="1">
    <location>
        <begin position="27"/>
        <end position="89"/>
    </location>
</feature>
<dbReference type="GO" id="GO:0017168">
    <property type="term" value="F:5-oxoprolinase (ATP-hydrolyzing) activity"/>
    <property type="evidence" value="ECO:0007669"/>
    <property type="project" value="TreeGrafter"/>
</dbReference>
<evidence type="ECO:0000313" key="3">
    <source>
        <dbReference type="EMBL" id="PWR25346.1"/>
    </source>
</evidence>
<protein>
    <submittedName>
        <fullName evidence="3">5-oxoprolinase</fullName>
    </submittedName>
</protein>
<dbReference type="GO" id="GO:0006749">
    <property type="term" value="P:glutathione metabolic process"/>
    <property type="evidence" value="ECO:0007669"/>
    <property type="project" value="TreeGrafter"/>
</dbReference>
<proteinExistence type="predicted"/>
<dbReference type="OrthoDB" id="9761586at2"/>
<dbReference type="InterPro" id="IPR045079">
    <property type="entry name" value="Oxoprolinase-like"/>
</dbReference>
<sequence length="718" mass="76440">MRSGRGRHRAGALALRPRARPALCRSGIFAAGARRSGRGDRGRGRAFPRNPCPHLRSRGPRHAGRDHRDPRHRAQRRGEPGDAPGRAPCRAAEGHAAGLVHRSGRLRRDAGDRALRPFAGRDHRRSGHSGTARYHHRRAARLAGHGPRQSLPHHRGDRAMTATIDPVTVAVIGSALRALVGEAGDSLRRSAHSPIIREMLDYSCALFTAAGDAVAEDANIPALLGSMTYSMPHLLAENPRETVQPGDIFIGNDPYRGCTHTLDIHVFAPVFAEGRLIAWVGNLAHHTDIGGSNPGTEGFANQSIFEEGLRFPWVKLVEAGRENTALIRYFENNTRDPASSMGDLRAQIASARLGLRRMADIVARFGIDVLEAAMTERLAQGERRIRHVLAAAPDGKAAAEGFLDNDGIGMAPVRIAVSVEKRGDELIVDFAGTDPQMAGGLNCSRTATLSAVIFAVKAAFDPEAEQTAGSLRPLKILLPPGSAVNPAFPAAVSLRHLAAQRITDTIVRAIAGFRPDLAVAGAFVGFSSLAAECRHPRTGLTVVMADDLGGGMGGNRAFDGLSAVDPYLGNVGLLPMEICERQYPIRIVTTELEPDSGGPGRHRGGLGIRRIYEFLDRCDVVFYTEQTRPEFAAWGAGGGQPGAPARLVLERADGSSVAITKNRLIVEAGDRLVTVTGGGGGWGPPAGRDLEAIARDLREGKVSPAAARAAYGPGRAAE</sequence>
<feature type="compositionally biased region" description="Basic residues" evidence="1">
    <location>
        <begin position="1"/>
        <end position="10"/>
    </location>
</feature>
<organism evidence="3 4">
    <name type="scientific">Zavarzinia aquatilis</name>
    <dbReference type="NCBI Taxonomy" id="2211142"/>
    <lineage>
        <taxon>Bacteria</taxon>
        <taxon>Pseudomonadati</taxon>
        <taxon>Pseudomonadota</taxon>
        <taxon>Alphaproteobacteria</taxon>
        <taxon>Rhodospirillales</taxon>
        <taxon>Zavarziniaceae</taxon>
        <taxon>Zavarzinia</taxon>
    </lineage>
</organism>
<dbReference type="Pfam" id="PF02538">
    <property type="entry name" value="Hydantoinase_B"/>
    <property type="match status" value="1"/>
</dbReference>
<dbReference type="InterPro" id="IPR003692">
    <property type="entry name" value="Hydantoinase_B"/>
</dbReference>
<feature type="compositionally biased region" description="Low complexity" evidence="1">
    <location>
        <begin position="11"/>
        <end position="20"/>
    </location>
</feature>
<dbReference type="PANTHER" id="PTHR11365:SF23">
    <property type="entry name" value="HYPOTHETICAL 5-OXOPROLINASE (EUROFUNG)-RELATED"/>
    <property type="match status" value="1"/>
</dbReference>
<keyword evidence="4" id="KW-1185">Reference proteome</keyword>
<dbReference type="PANTHER" id="PTHR11365">
    <property type="entry name" value="5-OXOPROLINASE RELATED"/>
    <property type="match status" value="1"/>
</dbReference>
<dbReference type="AlphaFoldDB" id="A0A317EGC2"/>
<feature type="compositionally biased region" description="Basic residues" evidence="1">
    <location>
        <begin position="55"/>
        <end position="75"/>
    </location>
</feature>
<name>A0A317EGC2_9PROT</name>
<reference evidence="3 4" key="1">
    <citation type="submission" date="2018-05" db="EMBL/GenBank/DDBJ databases">
        <title>Zavarzinia sp. HR-AS.</title>
        <authorList>
            <person name="Lee Y."/>
            <person name="Jeon C.O."/>
        </authorList>
    </citation>
    <scope>NUCLEOTIDE SEQUENCE [LARGE SCALE GENOMIC DNA]</scope>
    <source>
        <strain evidence="3 4">HR-AS</strain>
    </source>
</reference>
<gene>
    <name evidence="3" type="ORF">DKG74_06180</name>
</gene>
<evidence type="ECO:0000313" key="4">
    <source>
        <dbReference type="Proteomes" id="UP000245461"/>
    </source>
</evidence>
<evidence type="ECO:0000259" key="2">
    <source>
        <dbReference type="Pfam" id="PF02538"/>
    </source>
</evidence>
<dbReference type="GO" id="GO:0005829">
    <property type="term" value="C:cytosol"/>
    <property type="evidence" value="ECO:0007669"/>
    <property type="project" value="TreeGrafter"/>
</dbReference>
<evidence type="ECO:0000256" key="1">
    <source>
        <dbReference type="SAM" id="MobiDB-lite"/>
    </source>
</evidence>
<dbReference type="EMBL" id="QGLE01000002">
    <property type="protein sequence ID" value="PWR25346.1"/>
    <property type="molecule type" value="Genomic_DNA"/>
</dbReference>
<accession>A0A317EGC2</accession>
<feature type="region of interest" description="Disordered" evidence="1">
    <location>
        <begin position="1"/>
        <end position="20"/>
    </location>
</feature>